<evidence type="ECO:0000259" key="1">
    <source>
        <dbReference type="Pfam" id="PF15436"/>
    </source>
</evidence>
<evidence type="ECO:0000313" key="3">
    <source>
        <dbReference type="Proteomes" id="UP000015520"/>
    </source>
</evidence>
<proteinExistence type="predicted"/>
<dbReference type="RefSeq" id="WP_021287526.1">
    <property type="nucleotide sequence ID" value="NZ_AUPZ01000007.1"/>
</dbReference>
<dbReference type="PATRIC" id="fig|1172190.3.peg.1226"/>
<dbReference type="eggNOG" id="COG2863">
    <property type="taxonomic scope" value="Bacteria"/>
</dbReference>
<keyword evidence="3" id="KW-1185">Reference proteome</keyword>
<accession>T0KRF0</accession>
<organism evidence="2 3">
    <name type="scientific">Sulfurimonas hongkongensis</name>
    <dbReference type="NCBI Taxonomy" id="1172190"/>
    <lineage>
        <taxon>Bacteria</taxon>
        <taxon>Pseudomonadati</taxon>
        <taxon>Campylobacterota</taxon>
        <taxon>Epsilonproteobacteria</taxon>
        <taxon>Campylobacterales</taxon>
        <taxon>Sulfurimonadaceae</taxon>
        <taxon>Sulfurimonas</taxon>
    </lineage>
</organism>
<comment type="caution">
    <text evidence="2">The sequence shown here is derived from an EMBL/GenBank/DDBJ whole genome shotgun (WGS) entry which is preliminary data.</text>
</comment>
<dbReference type="Pfam" id="PF15436">
    <property type="entry name" value="PGBA_N"/>
    <property type="match status" value="1"/>
</dbReference>
<protein>
    <recommendedName>
        <fullName evidence="1">Plasminogen-binding protein PgbA N-terminal domain-containing protein</fullName>
    </recommendedName>
</protein>
<evidence type="ECO:0000313" key="2">
    <source>
        <dbReference type="EMBL" id="EQB39604.1"/>
    </source>
</evidence>
<dbReference type="Proteomes" id="UP000015520">
    <property type="component" value="Unassembled WGS sequence"/>
</dbReference>
<feature type="domain" description="Plasminogen-binding protein PgbA N-terminal" evidence="1">
    <location>
        <begin position="19"/>
        <end position="234"/>
    </location>
</feature>
<name>T0KRF0_9BACT</name>
<sequence length="257" mass="29069">MKYIFLAMLLVLQTFAGVVKSPIVSVDEKNSQATIEIDKIDVGISGFISHKLSDEQEIILKSIVVSSYDKDSKIATLEMSPFDALRNNALPNGKWSVSVGDEAILAFGYTRGLLIAPNEEIYHRITRSVKDLQWVHSDLFATTLSFIGHPTPLREDFKKFSIATSVGLVFIYLDEKLFTVDARSFKILNITDAALKQEETQLPFYTRIQEIDAAWWGEGSNKLNSYEPHYYELLNKANPDNKELANLIKNYKAKVLK</sequence>
<gene>
    <name evidence="2" type="ORF">M947_06315</name>
</gene>
<dbReference type="InterPro" id="IPR029276">
    <property type="entry name" value="PgbA_N"/>
</dbReference>
<dbReference type="OrthoDB" id="5372482at2"/>
<reference evidence="2 3" key="1">
    <citation type="submission" date="2013-07" db="EMBL/GenBank/DDBJ databases">
        <title>Sulfurimonas hongkongensis AST-10 Genome Sequencing.</title>
        <authorList>
            <person name="Cai L."/>
            <person name="Zhang T."/>
        </authorList>
    </citation>
    <scope>NUCLEOTIDE SEQUENCE [LARGE SCALE GENOMIC DNA]</scope>
    <source>
        <strain evidence="2 3">AST-10</strain>
    </source>
</reference>
<dbReference type="AlphaFoldDB" id="T0KRF0"/>
<dbReference type="EMBL" id="AUPZ01000007">
    <property type="protein sequence ID" value="EQB39604.1"/>
    <property type="molecule type" value="Genomic_DNA"/>
</dbReference>
<dbReference type="STRING" id="1172190.M947_06315"/>